<sequence length="211" mass="23628">MDVNMLNPNEEDDNTMSILVASDIHLGYMEKHSERGKDSFLAFEEILGIAKERNVDFVLLGGDLFHENKPSRKTLHTTMEMFQKYCLGNRSCKVKVVSDQVVNFGHTSSSITCVNYENPNINISLPVFSIHGNHDDPTGVGELSAIDLLSVTGLLNHFGKQTTLDEIKLSPVLLQKGTTKVALYGLGSMRDERLHRLFLNHLVTMLRPKES</sequence>
<dbReference type="GO" id="GO:0030870">
    <property type="term" value="C:Mre11 complex"/>
    <property type="evidence" value="ECO:0007669"/>
    <property type="project" value="TreeGrafter"/>
</dbReference>
<evidence type="ECO:0000259" key="2">
    <source>
        <dbReference type="Pfam" id="PF00149"/>
    </source>
</evidence>
<keyword evidence="1" id="KW-0378">Hydrolase</keyword>
<accession>H2YQ23</accession>
<dbReference type="InParanoid" id="H2YQ23"/>
<dbReference type="STRING" id="51511.ENSCSAVP00000007431"/>
<dbReference type="PANTHER" id="PTHR10139:SF1">
    <property type="entry name" value="DOUBLE-STRAND BREAK REPAIR PROTEIN MRE11"/>
    <property type="match status" value="1"/>
</dbReference>
<proteinExistence type="predicted"/>
<dbReference type="SUPFAM" id="SSF56300">
    <property type="entry name" value="Metallo-dependent phosphatases"/>
    <property type="match status" value="1"/>
</dbReference>
<dbReference type="GO" id="GO:0006303">
    <property type="term" value="P:double-strand break repair via nonhomologous end joining"/>
    <property type="evidence" value="ECO:0007669"/>
    <property type="project" value="TreeGrafter"/>
</dbReference>
<dbReference type="HOGENOM" id="CLU_108976_0_0_1"/>
<dbReference type="GeneTree" id="ENSGT00390000017288"/>
<protein>
    <recommendedName>
        <fullName evidence="2">Calcineurin-like phosphoesterase domain-containing protein</fullName>
    </recommendedName>
</protein>
<dbReference type="Proteomes" id="UP000007875">
    <property type="component" value="Unassembled WGS sequence"/>
</dbReference>
<dbReference type="GO" id="GO:0000014">
    <property type="term" value="F:single-stranded DNA endodeoxyribonuclease activity"/>
    <property type="evidence" value="ECO:0007669"/>
    <property type="project" value="TreeGrafter"/>
</dbReference>
<name>H2YQ23_CIOSA</name>
<dbReference type="Gene3D" id="3.60.21.10">
    <property type="match status" value="1"/>
</dbReference>
<reference evidence="3" key="3">
    <citation type="submission" date="2025-09" db="UniProtKB">
        <authorList>
            <consortium name="Ensembl"/>
        </authorList>
    </citation>
    <scope>IDENTIFICATION</scope>
</reference>
<dbReference type="Pfam" id="PF00149">
    <property type="entry name" value="Metallophos"/>
    <property type="match status" value="1"/>
</dbReference>
<feature type="domain" description="Calcineurin-like phosphoesterase" evidence="2">
    <location>
        <begin position="16"/>
        <end position="143"/>
    </location>
</feature>
<dbReference type="GO" id="GO:0000723">
    <property type="term" value="P:telomere maintenance"/>
    <property type="evidence" value="ECO:0007669"/>
    <property type="project" value="TreeGrafter"/>
</dbReference>
<evidence type="ECO:0000313" key="4">
    <source>
        <dbReference type="Proteomes" id="UP000007875"/>
    </source>
</evidence>
<dbReference type="GO" id="GO:0042138">
    <property type="term" value="P:meiotic DNA double-strand break formation"/>
    <property type="evidence" value="ECO:0007669"/>
    <property type="project" value="TreeGrafter"/>
</dbReference>
<dbReference type="GO" id="GO:0000724">
    <property type="term" value="P:double-strand break repair via homologous recombination"/>
    <property type="evidence" value="ECO:0007669"/>
    <property type="project" value="TreeGrafter"/>
</dbReference>
<dbReference type="GO" id="GO:0097552">
    <property type="term" value="P:mitochondrial double-strand break repair via homologous recombination"/>
    <property type="evidence" value="ECO:0007669"/>
    <property type="project" value="TreeGrafter"/>
</dbReference>
<evidence type="ECO:0000313" key="3">
    <source>
        <dbReference type="Ensembl" id="ENSCSAVP00000007431.1"/>
    </source>
</evidence>
<dbReference type="eggNOG" id="KOG2310">
    <property type="taxonomic scope" value="Eukaryota"/>
</dbReference>
<dbReference type="GO" id="GO:0035861">
    <property type="term" value="C:site of double-strand break"/>
    <property type="evidence" value="ECO:0007669"/>
    <property type="project" value="TreeGrafter"/>
</dbReference>
<dbReference type="GO" id="GO:0007095">
    <property type="term" value="P:mitotic G2 DNA damage checkpoint signaling"/>
    <property type="evidence" value="ECO:0007669"/>
    <property type="project" value="TreeGrafter"/>
</dbReference>
<dbReference type="GO" id="GO:0031573">
    <property type="term" value="P:mitotic intra-S DNA damage checkpoint signaling"/>
    <property type="evidence" value="ECO:0007669"/>
    <property type="project" value="TreeGrafter"/>
</dbReference>
<dbReference type="Ensembl" id="ENSCSAVT00000007528.1">
    <property type="protein sequence ID" value="ENSCSAVP00000007431.1"/>
    <property type="gene ID" value="ENSCSAVG00000004445.1"/>
</dbReference>
<dbReference type="InterPro" id="IPR041796">
    <property type="entry name" value="Mre11_N"/>
</dbReference>
<dbReference type="PANTHER" id="PTHR10139">
    <property type="entry name" value="DOUBLE-STRAND BREAK REPAIR PROTEIN MRE11"/>
    <property type="match status" value="1"/>
</dbReference>
<organism evidence="3 4">
    <name type="scientific">Ciona savignyi</name>
    <name type="common">Pacific transparent sea squirt</name>
    <dbReference type="NCBI Taxonomy" id="51511"/>
    <lineage>
        <taxon>Eukaryota</taxon>
        <taxon>Metazoa</taxon>
        <taxon>Chordata</taxon>
        <taxon>Tunicata</taxon>
        <taxon>Ascidiacea</taxon>
        <taxon>Phlebobranchia</taxon>
        <taxon>Cionidae</taxon>
        <taxon>Ciona</taxon>
    </lineage>
</organism>
<dbReference type="OMA" id="YSWQELK"/>
<keyword evidence="4" id="KW-1185">Reference proteome</keyword>
<dbReference type="InterPro" id="IPR029052">
    <property type="entry name" value="Metallo-depent_PP-like"/>
</dbReference>
<evidence type="ECO:0000256" key="1">
    <source>
        <dbReference type="ARBA" id="ARBA00022801"/>
    </source>
</evidence>
<dbReference type="CDD" id="cd00840">
    <property type="entry name" value="MPP_Mre11_N"/>
    <property type="match status" value="1"/>
</dbReference>
<dbReference type="InterPro" id="IPR004843">
    <property type="entry name" value="Calcineurin-like_PHP"/>
</dbReference>
<reference evidence="3" key="2">
    <citation type="submission" date="2025-08" db="UniProtKB">
        <authorList>
            <consortium name="Ensembl"/>
        </authorList>
    </citation>
    <scope>IDENTIFICATION</scope>
</reference>
<reference evidence="4" key="1">
    <citation type="submission" date="2003-08" db="EMBL/GenBank/DDBJ databases">
        <authorList>
            <person name="Birren B."/>
            <person name="Nusbaum C."/>
            <person name="Abebe A."/>
            <person name="Abouelleil A."/>
            <person name="Adekoya E."/>
            <person name="Ait-zahra M."/>
            <person name="Allen N."/>
            <person name="Allen T."/>
            <person name="An P."/>
            <person name="Anderson M."/>
            <person name="Anderson S."/>
            <person name="Arachchi H."/>
            <person name="Armbruster J."/>
            <person name="Bachantsang P."/>
            <person name="Baldwin J."/>
            <person name="Barry A."/>
            <person name="Bayul T."/>
            <person name="Blitshsteyn B."/>
            <person name="Bloom T."/>
            <person name="Blye J."/>
            <person name="Boguslavskiy L."/>
            <person name="Borowsky M."/>
            <person name="Boukhgalter B."/>
            <person name="Brunache A."/>
            <person name="Butler J."/>
            <person name="Calixte N."/>
            <person name="Calvo S."/>
            <person name="Camarata J."/>
            <person name="Campo K."/>
            <person name="Chang J."/>
            <person name="Cheshatsang Y."/>
            <person name="Citroen M."/>
            <person name="Collymore A."/>
            <person name="Considine T."/>
            <person name="Cook A."/>
            <person name="Cooke P."/>
            <person name="Corum B."/>
            <person name="Cuomo C."/>
            <person name="David R."/>
            <person name="Dawoe T."/>
            <person name="Degray S."/>
            <person name="Dodge S."/>
            <person name="Dooley K."/>
            <person name="Dorje P."/>
            <person name="Dorjee K."/>
            <person name="Dorris L."/>
            <person name="Duffey N."/>
            <person name="Dupes A."/>
            <person name="Elkins T."/>
            <person name="Engels R."/>
            <person name="Erickson J."/>
            <person name="Farina A."/>
            <person name="Faro S."/>
            <person name="Ferreira P."/>
            <person name="Fischer H."/>
            <person name="Fitzgerald M."/>
            <person name="Foley K."/>
            <person name="Gage D."/>
            <person name="Galagan J."/>
            <person name="Gearin G."/>
            <person name="Gnerre S."/>
            <person name="Gnirke A."/>
            <person name="Goyette A."/>
            <person name="Graham J."/>
            <person name="Grandbois E."/>
            <person name="Gyaltsen K."/>
            <person name="Hafez N."/>
            <person name="Hagopian D."/>
            <person name="Hagos B."/>
            <person name="Hall J."/>
            <person name="Hatcher B."/>
            <person name="Heller A."/>
            <person name="Higgins H."/>
            <person name="Honan T."/>
            <person name="Horn A."/>
            <person name="Houde N."/>
            <person name="Hughes L."/>
            <person name="Hulme W."/>
            <person name="Husby E."/>
            <person name="Iliev I."/>
            <person name="Jaffe D."/>
            <person name="Jones C."/>
            <person name="Kamal M."/>
            <person name="Kamat A."/>
            <person name="Kamvysselis M."/>
            <person name="Karlsson E."/>
            <person name="Kells C."/>
            <person name="Kieu A."/>
            <person name="Kisner P."/>
            <person name="Kodira C."/>
            <person name="Kulbokas E."/>
            <person name="Labutti K."/>
            <person name="Lama D."/>
            <person name="Landers T."/>
            <person name="Leger J."/>
            <person name="Levine S."/>
            <person name="Lewis D."/>
            <person name="Lewis T."/>
            <person name="Lindblad-toh K."/>
            <person name="Liu X."/>
            <person name="Lokyitsang T."/>
            <person name="Lokyitsang Y."/>
            <person name="Lucien O."/>
            <person name="Lui A."/>
            <person name="Ma L.J."/>
            <person name="Mabbitt R."/>
            <person name="Macdonald J."/>
            <person name="Maclean C."/>
            <person name="Major J."/>
            <person name="Manning J."/>
            <person name="Marabella R."/>
            <person name="Maru K."/>
            <person name="Matthews C."/>
            <person name="Mauceli E."/>
            <person name="Mccarthy M."/>
            <person name="Mcdonough S."/>
            <person name="Mcghee T."/>
            <person name="Meldrim J."/>
            <person name="Meneus L."/>
            <person name="Mesirov J."/>
            <person name="Mihalev A."/>
            <person name="Mihova T."/>
            <person name="Mikkelsen T."/>
            <person name="Mlenga V."/>
            <person name="Moru K."/>
            <person name="Mozes J."/>
            <person name="Mulrain L."/>
            <person name="Munson G."/>
            <person name="Naylor J."/>
            <person name="Newes C."/>
            <person name="Nguyen C."/>
            <person name="Nguyen N."/>
            <person name="Nguyen T."/>
            <person name="Nicol R."/>
            <person name="Nielsen C."/>
            <person name="Nizzari M."/>
            <person name="Norbu C."/>
            <person name="Norbu N."/>
            <person name="O'donnell P."/>
            <person name="Okoawo O."/>
            <person name="O'leary S."/>
            <person name="Omotosho B."/>
            <person name="O'neill K."/>
            <person name="Osman S."/>
            <person name="Parker S."/>
            <person name="Perrin D."/>
            <person name="Phunkhang P."/>
            <person name="Piqani B."/>
            <person name="Purcell S."/>
            <person name="Rachupka T."/>
            <person name="Ramasamy U."/>
            <person name="Rameau R."/>
            <person name="Ray V."/>
            <person name="Raymond C."/>
            <person name="Retta R."/>
            <person name="Richardson S."/>
            <person name="Rise C."/>
            <person name="Rodriguez J."/>
            <person name="Rogers J."/>
            <person name="Rogov P."/>
            <person name="Rutman M."/>
            <person name="Schupbach R."/>
            <person name="Seaman C."/>
            <person name="Settipalli S."/>
            <person name="Sharpe T."/>
            <person name="Sheridan J."/>
            <person name="Sherpa N."/>
            <person name="Shi J."/>
            <person name="Smirnov S."/>
            <person name="Smith C."/>
            <person name="Sougnez C."/>
            <person name="Spencer B."/>
            <person name="Stalker J."/>
            <person name="Stange-thomann N."/>
            <person name="Stavropoulos S."/>
            <person name="Stetson K."/>
            <person name="Stone C."/>
            <person name="Stone S."/>
            <person name="Stubbs M."/>
            <person name="Talamas J."/>
            <person name="Tchuinga P."/>
            <person name="Tenzing P."/>
            <person name="Tesfaye S."/>
            <person name="Theodore J."/>
            <person name="Thoulutsang Y."/>
            <person name="Topham K."/>
            <person name="Towey S."/>
            <person name="Tsamla T."/>
            <person name="Tsomo N."/>
            <person name="Vallee D."/>
            <person name="Vassiliev H."/>
            <person name="Venkataraman V."/>
            <person name="Vinson J."/>
            <person name="Vo A."/>
            <person name="Wade C."/>
            <person name="Wang S."/>
            <person name="Wangchuk T."/>
            <person name="Wangdi T."/>
            <person name="Whittaker C."/>
            <person name="Wilkinson J."/>
            <person name="Wu Y."/>
            <person name="Wyman D."/>
            <person name="Yadav S."/>
            <person name="Yang S."/>
            <person name="Yang X."/>
            <person name="Yeager S."/>
            <person name="Yee E."/>
            <person name="Young G."/>
            <person name="Zainoun J."/>
            <person name="Zembeck L."/>
            <person name="Zimmer A."/>
            <person name="Zody M."/>
            <person name="Lander E."/>
        </authorList>
    </citation>
    <scope>NUCLEOTIDE SEQUENCE [LARGE SCALE GENOMIC DNA]</scope>
</reference>
<dbReference type="AlphaFoldDB" id="H2YQ23"/>